<dbReference type="EMBL" id="ATBY01000009">
    <property type="protein sequence ID" value="EPD70155.1"/>
    <property type="molecule type" value="Genomic_DNA"/>
</dbReference>
<dbReference type="PANTHER" id="PTHR42791:SF1">
    <property type="entry name" value="N-ACETYLTRANSFERASE DOMAIN-CONTAINING PROTEIN"/>
    <property type="match status" value="1"/>
</dbReference>
<dbReference type="Gene3D" id="3.40.630.30">
    <property type="match status" value="1"/>
</dbReference>
<dbReference type="STRING" id="1125779.HMPREF1219_00589"/>
<dbReference type="CDD" id="cd04301">
    <property type="entry name" value="NAT_SF"/>
    <property type="match status" value="1"/>
</dbReference>
<dbReference type="InterPro" id="IPR000182">
    <property type="entry name" value="GNAT_dom"/>
</dbReference>
<dbReference type="PANTHER" id="PTHR42791">
    <property type="entry name" value="GNAT FAMILY ACETYLTRANSFERASE"/>
    <property type="match status" value="1"/>
</dbReference>
<keyword evidence="4" id="KW-1185">Reference proteome</keyword>
<dbReference type="Pfam" id="PF00583">
    <property type="entry name" value="Acetyltransf_1"/>
    <property type="match status" value="1"/>
</dbReference>
<feature type="domain" description="N-acetyltransferase" evidence="2">
    <location>
        <begin position="6"/>
        <end position="202"/>
    </location>
</feature>
<feature type="region of interest" description="Disordered" evidence="1">
    <location>
        <begin position="190"/>
        <end position="211"/>
    </location>
</feature>
<evidence type="ECO:0000256" key="1">
    <source>
        <dbReference type="SAM" id="MobiDB-lite"/>
    </source>
</evidence>
<dbReference type="PATRIC" id="fig|1125779.3.peg.575"/>
<gene>
    <name evidence="3" type="ORF">HMPREF1219_00589</name>
</gene>
<sequence length="211" mass="24079">MEDMKLTIRPASEGDVNQIVDILTDAFETDPAFRRIMQPLSDETKNLRKIFDLQLRHEYLPYGIVDVEFNEEGEMLGVALWNKPGKPITFLSLLRYVPDYVRVFGKSFIGAVLRERKSEKLHPQFPHWYLYTLAVRPGHQGEGLGTTLLRHGMERAGETPIYLEASTPDSAALYKRLGFVPLGEIPDDDDMPSELGMWHPGTMPERPNHSN</sequence>
<dbReference type="SUPFAM" id="SSF55729">
    <property type="entry name" value="Acyl-CoA N-acyltransferases (Nat)"/>
    <property type="match status" value="1"/>
</dbReference>
<dbReference type="GO" id="GO:0016747">
    <property type="term" value="F:acyltransferase activity, transferring groups other than amino-acyl groups"/>
    <property type="evidence" value="ECO:0007669"/>
    <property type="project" value="InterPro"/>
</dbReference>
<dbReference type="InterPro" id="IPR016181">
    <property type="entry name" value="Acyl_CoA_acyltransferase"/>
</dbReference>
<organism evidence="3 4">
    <name type="scientific">Corynebacterium pyruviciproducens ATCC BAA-1742</name>
    <dbReference type="NCBI Taxonomy" id="1125779"/>
    <lineage>
        <taxon>Bacteria</taxon>
        <taxon>Bacillati</taxon>
        <taxon>Actinomycetota</taxon>
        <taxon>Actinomycetes</taxon>
        <taxon>Mycobacteriales</taxon>
        <taxon>Corynebacteriaceae</taxon>
        <taxon>Corynebacterium</taxon>
    </lineage>
</organism>
<dbReference type="Proteomes" id="UP000014408">
    <property type="component" value="Unassembled WGS sequence"/>
</dbReference>
<protein>
    <recommendedName>
        <fullName evidence="2">N-acetyltransferase domain-containing protein</fullName>
    </recommendedName>
</protein>
<dbReference type="AlphaFoldDB" id="S2Z7C9"/>
<evidence type="ECO:0000259" key="2">
    <source>
        <dbReference type="PROSITE" id="PS51186"/>
    </source>
</evidence>
<accession>S2Z7C9</accession>
<dbReference type="HOGENOM" id="CLU_060131_7_2_11"/>
<name>S2Z7C9_9CORY</name>
<dbReference type="eggNOG" id="COG0456">
    <property type="taxonomic scope" value="Bacteria"/>
</dbReference>
<proteinExistence type="predicted"/>
<comment type="caution">
    <text evidence="3">The sequence shown here is derived from an EMBL/GenBank/DDBJ whole genome shotgun (WGS) entry which is preliminary data.</text>
</comment>
<evidence type="ECO:0000313" key="3">
    <source>
        <dbReference type="EMBL" id="EPD70155.1"/>
    </source>
</evidence>
<dbReference type="InterPro" id="IPR052523">
    <property type="entry name" value="Trichothecene_AcTrans"/>
</dbReference>
<reference evidence="3 4" key="1">
    <citation type="submission" date="2013-05" db="EMBL/GenBank/DDBJ databases">
        <title>The Genome Sequence of Corynebacterium pyruviciproducens 1773O (ATCC BAA-1742).</title>
        <authorList>
            <consortium name="The Broad Institute Genomics Platform"/>
            <person name="Earl A."/>
            <person name="Ward D."/>
            <person name="Feldgarden M."/>
            <person name="Gevers D."/>
            <person name="Tong J."/>
            <person name="Walker B."/>
            <person name="Young S."/>
            <person name="Zeng Q."/>
            <person name="Gargeya S."/>
            <person name="Fitzgerald M."/>
            <person name="Haas B."/>
            <person name="Abouelleil A."/>
            <person name="Allen A.W."/>
            <person name="Alvarado L."/>
            <person name="Arachchi H.M."/>
            <person name="Berlin A.M."/>
            <person name="Chapman S.B."/>
            <person name="Gainer-Dewar J."/>
            <person name="Goldberg J."/>
            <person name="Griggs A."/>
            <person name="Gujja S."/>
            <person name="Hansen M."/>
            <person name="Howarth C."/>
            <person name="Imamovic A."/>
            <person name="Ireland A."/>
            <person name="Larimer J."/>
            <person name="McCowan C."/>
            <person name="Murphy C."/>
            <person name="Pearson M."/>
            <person name="Poon T.W."/>
            <person name="Priest M."/>
            <person name="Roberts A."/>
            <person name="Saif S."/>
            <person name="Shea T."/>
            <person name="Sisk P."/>
            <person name="Sykes S."/>
            <person name="Wortman J."/>
            <person name="Nusbaum C."/>
            <person name="Birren B."/>
        </authorList>
    </citation>
    <scope>NUCLEOTIDE SEQUENCE [LARGE SCALE GENOMIC DNA]</scope>
    <source>
        <strain evidence="3 4">ATCC BAA-1742</strain>
    </source>
</reference>
<evidence type="ECO:0000313" key="4">
    <source>
        <dbReference type="Proteomes" id="UP000014408"/>
    </source>
</evidence>
<dbReference type="PROSITE" id="PS51186">
    <property type="entry name" value="GNAT"/>
    <property type="match status" value="1"/>
</dbReference>